<evidence type="ECO:0000256" key="3">
    <source>
        <dbReference type="SAM" id="Phobius"/>
    </source>
</evidence>
<keyword evidence="1" id="KW-0732">Signal</keyword>
<comment type="caution">
    <text evidence="5">The sequence shown here is derived from an EMBL/GenBank/DDBJ whole genome shotgun (WGS) entry which is preliminary data.</text>
</comment>
<evidence type="ECO:0000256" key="2">
    <source>
        <dbReference type="SAM" id="MobiDB-lite"/>
    </source>
</evidence>
<dbReference type="AlphaFoldDB" id="A0A368VST1"/>
<feature type="domain" description="G5" evidence="4">
    <location>
        <begin position="399"/>
        <end position="478"/>
    </location>
</feature>
<keyword evidence="3" id="KW-1133">Transmembrane helix</keyword>
<dbReference type="PROSITE" id="PS51109">
    <property type="entry name" value="G5"/>
    <property type="match status" value="1"/>
</dbReference>
<gene>
    <name evidence="5" type="ORF">DFP97_11119</name>
</gene>
<proteinExistence type="predicted"/>
<name>A0A368VST1_9BACL</name>
<dbReference type="Pfam" id="PF07501">
    <property type="entry name" value="G5"/>
    <property type="match status" value="1"/>
</dbReference>
<dbReference type="PANTHER" id="PTHR35788:SF1">
    <property type="entry name" value="EXPORTED PROTEIN"/>
    <property type="match status" value="1"/>
</dbReference>
<evidence type="ECO:0000313" key="6">
    <source>
        <dbReference type="Proteomes" id="UP000252415"/>
    </source>
</evidence>
<dbReference type="Pfam" id="PF04294">
    <property type="entry name" value="VanW"/>
    <property type="match status" value="1"/>
</dbReference>
<dbReference type="Gene3D" id="2.20.230.10">
    <property type="entry name" value="Resuscitation-promoting factor rpfb"/>
    <property type="match status" value="1"/>
</dbReference>
<dbReference type="InterPro" id="IPR007391">
    <property type="entry name" value="Vancomycin_resist_VanW"/>
</dbReference>
<keyword evidence="3" id="KW-0472">Membrane</keyword>
<dbReference type="PANTHER" id="PTHR35788">
    <property type="entry name" value="EXPORTED PROTEIN-RELATED"/>
    <property type="match status" value="1"/>
</dbReference>
<feature type="transmembrane region" description="Helical" evidence="3">
    <location>
        <begin position="27"/>
        <end position="49"/>
    </location>
</feature>
<evidence type="ECO:0000313" key="5">
    <source>
        <dbReference type="EMBL" id="RCW44794.1"/>
    </source>
</evidence>
<evidence type="ECO:0000259" key="4">
    <source>
        <dbReference type="PROSITE" id="PS51109"/>
    </source>
</evidence>
<reference evidence="5 6" key="1">
    <citation type="submission" date="2018-07" db="EMBL/GenBank/DDBJ databases">
        <title>Genomic Encyclopedia of Type Strains, Phase III (KMG-III): the genomes of soil and plant-associated and newly described type strains.</title>
        <authorList>
            <person name="Whitman W."/>
        </authorList>
    </citation>
    <scope>NUCLEOTIDE SEQUENCE [LARGE SCALE GENOMIC DNA]</scope>
    <source>
        <strain evidence="5 6">CECT 7506</strain>
    </source>
</reference>
<evidence type="ECO:0000256" key="1">
    <source>
        <dbReference type="ARBA" id="ARBA00022729"/>
    </source>
</evidence>
<dbReference type="EMBL" id="QPJD01000011">
    <property type="protein sequence ID" value="RCW44794.1"/>
    <property type="molecule type" value="Genomic_DNA"/>
</dbReference>
<dbReference type="SMART" id="SM01208">
    <property type="entry name" value="G5"/>
    <property type="match status" value="1"/>
</dbReference>
<protein>
    <submittedName>
        <fullName evidence="5">Vancomycin resistance protein YoaR</fullName>
    </submittedName>
</protein>
<sequence>MQRMPHIHIKLSFSSQKKEWVVIIKRIHIGIIVIFSLLLAAAIGWGFVWNYALQKTVPEGVVAGGIPIGGMLVGDAITRLETYEKSLLQRTITIQANTAADDSKQWTVSDLGYKAGFADARSALQKLSEGDIWDRAVYRYQFQKTYVLTQSWNRDAFDAAVRKQWSWIEKSETKNASRTITDDDKVVYEPHVDAYRLDLGKLIDEVDEWVVLEKEQIGDPVEQAFEAELPVALIHPEITLEKLKNEGVERKIIEFTTDFRSSAEGRAYNVTVTAEALNDWVLAPDEVFDYGKLIARAEDLYDYREAPVILNGKLVPGIGGGICQVSSTLYNAVLRSGLEIVERRNHSLPVAYLPIGQDATYAGGAINFRFKNSTGKHMVIRTKVKDRKLTIKLFGTMNAKERYDIESFTVKTIEPTVQEKINTKLSPGKKVTVEKGKQGYVVETYRTLIRDGEVISREKVSRDTYKAQPTIVEIGPGSGVEPTPTPDPTPAEPLLEDGV</sequence>
<dbReference type="InterPro" id="IPR052913">
    <property type="entry name" value="Glycopeptide_resist_protein"/>
</dbReference>
<keyword evidence="6" id="KW-1185">Reference proteome</keyword>
<dbReference type="InterPro" id="IPR011098">
    <property type="entry name" value="G5_dom"/>
</dbReference>
<organism evidence="5 6">
    <name type="scientific">Paenibacillus prosopidis</name>
    <dbReference type="NCBI Taxonomy" id="630520"/>
    <lineage>
        <taxon>Bacteria</taxon>
        <taxon>Bacillati</taxon>
        <taxon>Bacillota</taxon>
        <taxon>Bacilli</taxon>
        <taxon>Bacillales</taxon>
        <taxon>Paenibacillaceae</taxon>
        <taxon>Paenibacillus</taxon>
    </lineage>
</organism>
<keyword evidence="3" id="KW-0812">Transmembrane</keyword>
<accession>A0A368VST1</accession>
<feature type="region of interest" description="Disordered" evidence="2">
    <location>
        <begin position="467"/>
        <end position="499"/>
    </location>
</feature>
<dbReference type="Proteomes" id="UP000252415">
    <property type="component" value="Unassembled WGS sequence"/>
</dbReference>